<dbReference type="VEuPathDB" id="TrichDB:TRFO_08146"/>
<accession>A0A1J4JMD3</accession>
<name>A0A1J4JMD3_9EUKA</name>
<dbReference type="GeneID" id="94828819"/>
<proteinExistence type="predicted"/>
<protein>
    <submittedName>
        <fullName evidence="1">Uncharacterized protein</fullName>
    </submittedName>
</protein>
<dbReference type="EMBL" id="MLAK01000982">
    <property type="protein sequence ID" value="OHS99857.1"/>
    <property type="molecule type" value="Genomic_DNA"/>
</dbReference>
<organism evidence="1 2">
    <name type="scientific">Tritrichomonas foetus</name>
    <dbReference type="NCBI Taxonomy" id="1144522"/>
    <lineage>
        <taxon>Eukaryota</taxon>
        <taxon>Metamonada</taxon>
        <taxon>Parabasalia</taxon>
        <taxon>Tritrichomonadida</taxon>
        <taxon>Tritrichomonadidae</taxon>
        <taxon>Tritrichomonas</taxon>
    </lineage>
</organism>
<gene>
    <name evidence="1" type="ORF">TRFO_08146</name>
</gene>
<sequence length="389" mass="44668">MEAGESYFNQIGKGILDLQISENYFVGKNVCLAANSNNTQNINFKINDKCHLSDFNGQFSSYLGSLNIGINENSRSFSYSPSIPLPPVFSLQNYGNNPYKSWVFSGQFPIQFPLQLPLKFPFQFRNLQIILNAMKSSKETSVFADLLLPLNYKDIHITSHLLISPEKGNYLMNSLFKIEHPIFGFCTSLQKDKMIIHSQINFFNSNLSSLQQHQKLNRNRKSLNFDRNSKSNSKSYLNFKRIPNDSIFSMIYNSITEYVDVLNLFNDVKFENDKLSSFSVGGTIENNIAKLGYIYNLRKSLHKMRFSIDLEKFAFGVETSSSVDNVDFHYGLSFELFENEFSFRFGKDKKFVTSTNIPIFEYGNVSMLVGFDSFNYRKPNLGISLLLVE</sequence>
<keyword evidence="2" id="KW-1185">Reference proteome</keyword>
<evidence type="ECO:0000313" key="1">
    <source>
        <dbReference type="EMBL" id="OHS99857.1"/>
    </source>
</evidence>
<evidence type="ECO:0000313" key="2">
    <source>
        <dbReference type="Proteomes" id="UP000179807"/>
    </source>
</evidence>
<dbReference type="RefSeq" id="XP_068352994.1">
    <property type="nucleotide sequence ID" value="XM_068494115.1"/>
</dbReference>
<comment type="caution">
    <text evidence="1">The sequence shown here is derived from an EMBL/GenBank/DDBJ whole genome shotgun (WGS) entry which is preliminary data.</text>
</comment>
<reference evidence="1" key="1">
    <citation type="submission" date="2016-10" db="EMBL/GenBank/DDBJ databases">
        <authorList>
            <person name="Benchimol M."/>
            <person name="Almeida L.G."/>
            <person name="Vasconcelos A.T."/>
            <person name="Perreira-Neves A."/>
            <person name="Rosa I.A."/>
            <person name="Tasca T."/>
            <person name="Bogo M.R."/>
            <person name="de Souza W."/>
        </authorList>
    </citation>
    <scope>NUCLEOTIDE SEQUENCE [LARGE SCALE GENOMIC DNA]</scope>
    <source>
        <strain evidence="1">K</strain>
    </source>
</reference>
<dbReference type="AlphaFoldDB" id="A0A1J4JMD3"/>
<dbReference type="Proteomes" id="UP000179807">
    <property type="component" value="Unassembled WGS sequence"/>
</dbReference>